<dbReference type="Proteomes" id="UP000192907">
    <property type="component" value="Unassembled WGS sequence"/>
</dbReference>
<dbReference type="AlphaFoldDB" id="A0A1Y6CR29"/>
<proteinExistence type="predicted"/>
<dbReference type="STRING" id="1513793.SAMN06296036_14719"/>
<protein>
    <submittedName>
        <fullName evidence="1">Uncharacterized protein</fullName>
    </submittedName>
</protein>
<reference evidence="2" key="1">
    <citation type="submission" date="2017-04" db="EMBL/GenBank/DDBJ databases">
        <authorList>
            <person name="Varghese N."/>
            <person name="Submissions S."/>
        </authorList>
    </citation>
    <scope>NUCLEOTIDE SEQUENCE [LARGE SCALE GENOMIC DNA]</scope>
    <source>
        <strain evidence="2">RKEM611</strain>
    </source>
</reference>
<dbReference type="EMBL" id="FWZT01000047">
    <property type="protein sequence ID" value="SMF83516.1"/>
    <property type="molecule type" value="Genomic_DNA"/>
</dbReference>
<accession>A0A1Y6CR29</accession>
<keyword evidence="2" id="KW-1185">Reference proteome</keyword>
<gene>
    <name evidence="1" type="ORF">SAMN06296036_14719</name>
</gene>
<organism evidence="1 2">
    <name type="scientific">Pseudobacteriovorax antillogorgiicola</name>
    <dbReference type="NCBI Taxonomy" id="1513793"/>
    <lineage>
        <taxon>Bacteria</taxon>
        <taxon>Pseudomonadati</taxon>
        <taxon>Bdellovibrionota</taxon>
        <taxon>Oligoflexia</taxon>
        <taxon>Oligoflexales</taxon>
        <taxon>Pseudobacteriovoracaceae</taxon>
        <taxon>Pseudobacteriovorax</taxon>
    </lineage>
</organism>
<name>A0A1Y6CR29_9BACT</name>
<evidence type="ECO:0000313" key="1">
    <source>
        <dbReference type="EMBL" id="SMF83516.1"/>
    </source>
</evidence>
<sequence length="43" mass="4657">MDIFFPTSSAECHNAGVNSTISEHLRDGGIEVDKTVSNPYSET</sequence>
<evidence type="ECO:0000313" key="2">
    <source>
        <dbReference type="Proteomes" id="UP000192907"/>
    </source>
</evidence>